<sequence length="305" mass="32666">MPSVYCHYTYCEAEAVPAGENVLTGFCYRQKHWSASGEARLGLKCLGVTPTPNGSATVSIQFVWMPQQKAPPRGQPKTWIREDAWRQPVCMDARGGEHWVADWRERPRYGTALRPGTEDANIPGAAIPVDPGSKDGIVAAVDVRTGRPLRSGATFSVSLPLLVDAYNMKAMLDLQWACINIASMSGASGSADFLAADEFDDAFSEGLVAAGIVPSLGPLGVTSKKRPKDQTKQPSMIPRPKKSTPAAKSQLVLRPKLDPAHGSATAIVIAEQPGVPKSMSVTVTEVSIPAAKKVQLPWVPAQPWS</sequence>
<keyword evidence="3" id="KW-1185">Reference proteome</keyword>
<dbReference type="AlphaFoldDB" id="F0X6K6"/>
<evidence type="ECO:0000313" key="3">
    <source>
        <dbReference type="Proteomes" id="UP000007796"/>
    </source>
</evidence>
<dbReference type="RefSeq" id="XP_014176044.1">
    <property type="nucleotide sequence ID" value="XM_014320569.1"/>
</dbReference>
<name>F0X6K6_GROCL</name>
<dbReference type="InParanoid" id="F0X6K6"/>
<dbReference type="HOGENOM" id="CLU_912324_0_0_1"/>
<reference evidence="2 3" key="1">
    <citation type="journal article" date="2011" name="Proc. Natl. Acad. Sci. U.S.A.">
        <title>Genome and transcriptome analyses of the mountain pine beetle-fungal symbiont Grosmannia clavigera, a lodgepole pine pathogen.</title>
        <authorList>
            <person name="DiGuistini S."/>
            <person name="Wang Y."/>
            <person name="Liao N.Y."/>
            <person name="Taylor G."/>
            <person name="Tanguay P."/>
            <person name="Feau N."/>
            <person name="Henrissat B."/>
            <person name="Chan S.K."/>
            <person name="Hesse-Orce U."/>
            <person name="Alamouti S.M."/>
            <person name="Tsui C.K.M."/>
            <person name="Docking R.T."/>
            <person name="Levasseur A."/>
            <person name="Haridas S."/>
            <person name="Robertson G."/>
            <person name="Birol I."/>
            <person name="Holt R.A."/>
            <person name="Marra M.A."/>
            <person name="Hamelin R.C."/>
            <person name="Hirst M."/>
            <person name="Jones S.J.M."/>
            <person name="Bohlmann J."/>
            <person name="Breuil C."/>
        </authorList>
    </citation>
    <scope>NUCLEOTIDE SEQUENCE [LARGE SCALE GENOMIC DNA]</scope>
    <source>
        <strain evidence="3">kw1407 / UAMH 11150</strain>
    </source>
</reference>
<dbReference type="eggNOG" id="ENOG502RN21">
    <property type="taxonomic scope" value="Eukaryota"/>
</dbReference>
<evidence type="ECO:0000256" key="1">
    <source>
        <dbReference type="SAM" id="MobiDB-lite"/>
    </source>
</evidence>
<organism evidence="3">
    <name type="scientific">Grosmannia clavigera (strain kw1407 / UAMH 11150)</name>
    <name type="common">Blue stain fungus</name>
    <name type="synonym">Graphiocladiella clavigera</name>
    <dbReference type="NCBI Taxonomy" id="655863"/>
    <lineage>
        <taxon>Eukaryota</taxon>
        <taxon>Fungi</taxon>
        <taxon>Dikarya</taxon>
        <taxon>Ascomycota</taxon>
        <taxon>Pezizomycotina</taxon>
        <taxon>Sordariomycetes</taxon>
        <taxon>Sordariomycetidae</taxon>
        <taxon>Ophiostomatales</taxon>
        <taxon>Ophiostomataceae</taxon>
        <taxon>Leptographium</taxon>
    </lineage>
</organism>
<evidence type="ECO:0000313" key="2">
    <source>
        <dbReference type="EMBL" id="EFX06562.1"/>
    </source>
</evidence>
<dbReference type="EMBL" id="GL629729">
    <property type="protein sequence ID" value="EFX06562.1"/>
    <property type="molecule type" value="Genomic_DNA"/>
</dbReference>
<gene>
    <name evidence="2" type="ORF">CMQ_6883</name>
</gene>
<dbReference type="OrthoDB" id="5416097at2759"/>
<feature type="region of interest" description="Disordered" evidence="1">
    <location>
        <begin position="219"/>
        <end position="254"/>
    </location>
</feature>
<dbReference type="GeneID" id="25980365"/>
<accession>F0X6K6</accession>
<protein>
    <submittedName>
        <fullName evidence="2">Uncharacterized protein</fullName>
    </submittedName>
</protein>
<dbReference type="Proteomes" id="UP000007796">
    <property type="component" value="Unassembled WGS sequence"/>
</dbReference>
<proteinExistence type="predicted"/>